<keyword evidence="3 10" id="KW-0819">tRNA processing</keyword>
<dbReference type="PROSITE" id="PS51709">
    <property type="entry name" value="G_TRME"/>
    <property type="match status" value="1"/>
</dbReference>
<feature type="binding site" evidence="10">
    <location>
        <position position="122"/>
    </location>
    <ligand>
        <name>(6S)-5-formyl-5,6,7,8-tetrahydrofolate</name>
        <dbReference type="ChEBI" id="CHEBI:57457"/>
    </ligand>
</feature>
<dbReference type="Gene3D" id="3.30.1360.120">
    <property type="entry name" value="Probable tRNA modification gtpase trme, domain 1"/>
    <property type="match status" value="1"/>
</dbReference>
<feature type="binding site" evidence="10">
    <location>
        <position position="249"/>
    </location>
    <ligand>
        <name>K(+)</name>
        <dbReference type="ChEBI" id="CHEBI:29103"/>
    </ligand>
</feature>
<dbReference type="EC" id="3.6.-.-" evidence="10"/>
<dbReference type="STRING" id="1410383.TGUWTKB_0120"/>
<dbReference type="PANTHER" id="PTHR42714">
    <property type="entry name" value="TRNA MODIFICATION GTPASE GTPBP3"/>
    <property type="match status" value="1"/>
</dbReference>
<dbReference type="GO" id="GO:0002098">
    <property type="term" value="P:tRNA wobble uridine modification"/>
    <property type="evidence" value="ECO:0007669"/>
    <property type="project" value="TreeGrafter"/>
</dbReference>
<reference evidence="14" key="1">
    <citation type="submission" date="2013-11" db="EMBL/GenBank/DDBJ databases">
        <title>Symbiont-containing voluminous jelly as an extraordinary maternal gift for overwintering insect nymphs.</title>
        <authorList>
            <person name="Kaiwa N."/>
            <person name="Hosokawa T."/>
            <person name="Nikoh N."/>
            <person name="Meng X.Y."/>
            <person name="Tanahashi M."/>
            <person name="Moriyama M."/>
            <person name="Maeda T."/>
            <person name="Yamaguchi K."/>
            <person name="Shigenobu S."/>
            <person name="Ito M."/>
            <person name="Fukatsu T."/>
        </authorList>
    </citation>
    <scope>NUCLEOTIDE SEQUENCE [LARGE SCALE GENOMIC DNA]</scope>
    <source>
        <strain evidence="14">UwTKB</strain>
    </source>
</reference>
<keyword evidence="6 10" id="KW-0378">Hydrolase</keyword>
<evidence type="ECO:0000256" key="5">
    <source>
        <dbReference type="ARBA" id="ARBA00022741"/>
    </source>
</evidence>
<evidence type="ECO:0000256" key="10">
    <source>
        <dbReference type="HAMAP-Rule" id="MF_00379"/>
    </source>
</evidence>
<dbReference type="InterPro" id="IPR006073">
    <property type="entry name" value="GTP-bd"/>
</dbReference>
<dbReference type="InterPro" id="IPR027417">
    <property type="entry name" value="P-loop_NTPase"/>
</dbReference>
<dbReference type="PRINTS" id="PR00326">
    <property type="entry name" value="GTP1OBG"/>
</dbReference>
<comment type="subunit">
    <text evidence="10">Homodimer. Heterotetramer of two MnmE and two MnmG subunits.</text>
</comment>
<evidence type="ECO:0000256" key="6">
    <source>
        <dbReference type="ARBA" id="ARBA00022801"/>
    </source>
</evidence>
<evidence type="ECO:0000256" key="11">
    <source>
        <dbReference type="RuleBase" id="RU003313"/>
    </source>
</evidence>
<keyword evidence="8 10" id="KW-0630">Potassium</keyword>
<dbReference type="GO" id="GO:0005525">
    <property type="term" value="F:GTP binding"/>
    <property type="evidence" value="ECO:0007669"/>
    <property type="project" value="UniProtKB-UniRule"/>
</dbReference>
<dbReference type="Pfam" id="PF12631">
    <property type="entry name" value="MnmE_helical"/>
    <property type="match status" value="1"/>
</dbReference>
<sequence>MNNEKNDTIAAISTNIGRSGIGIIRVSGALSSYVAQKILGNIPKARYAHYSSFKNIKGIVIDKGIAIWFKKPNSFTGEDLLELQGHGSPLALKILLKEIISIPNIRIAQPGEFSKRAFLNNKLDLTQAESIIDFINASSIQEIRAAVNSLQGFFSNFLKEIIHLIKKLRINLESIINFPEEDISHLSDQNIHNQINSIHKKLINLYKKASENHLTTANTKIVIAGFPNAGKSSLFNTLLKYEAAIVSKISGTTRDVLRENIYIDEKQVSIVDTAGLNFLSKNEIEKIGIKKACNEIKTADHIFFVIDAYTTKPNYQIEKICPEFSVIFNKVPITIIHNKIDLTQEKEEIIKINNRYVIRLSTYTGKGIKILYQYLKKNILFKNTNCNFFVRERHLNLLKKASNEIIKAKNNSQYNYYELIAEDLRLSENLLNEIIGKHISRDEILTDIFNSFCIGK</sequence>
<comment type="subcellular location">
    <subcellularLocation>
        <location evidence="10">Cytoplasm</location>
    </subcellularLocation>
</comment>
<feature type="binding site" evidence="10">
    <location>
        <position position="456"/>
    </location>
    <ligand>
        <name>(6S)-5-formyl-5,6,7,8-tetrahydrofolate</name>
        <dbReference type="ChEBI" id="CHEBI:57457"/>
    </ligand>
</feature>
<dbReference type="EMBL" id="AP014521">
    <property type="protein sequence ID" value="BAP58275.1"/>
    <property type="molecule type" value="Genomic_DNA"/>
</dbReference>
<feature type="binding site" evidence="10">
    <location>
        <position position="252"/>
    </location>
    <ligand>
        <name>K(+)</name>
        <dbReference type="ChEBI" id="CHEBI:29103"/>
    </ligand>
</feature>
<evidence type="ECO:0000256" key="4">
    <source>
        <dbReference type="ARBA" id="ARBA00022723"/>
    </source>
</evidence>
<organism evidence="13 14">
    <name type="scientific">Candidatus Tachikawaea gelatinosa</name>
    <dbReference type="NCBI Taxonomy" id="1410383"/>
    <lineage>
        <taxon>Bacteria</taxon>
        <taxon>Pseudomonadati</taxon>
        <taxon>Pseudomonadota</taxon>
        <taxon>Gammaproteobacteria</taxon>
        <taxon>Enterobacterales</taxon>
        <taxon>Enterobacteriaceae</taxon>
        <taxon>Candidatus Tachikawaea</taxon>
    </lineage>
</organism>
<comment type="cofactor">
    <cofactor evidence="10">
        <name>K(+)</name>
        <dbReference type="ChEBI" id="CHEBI:29103"/>
    </cofactor>
    <text evidence="10">Binds 1 potassium ion per subunit.</text>
</comment>
<dbReference type="GO" id="GO:0046872">
    <property type="term" value="F:metal ion binding"/>
    <property type="evidence" value="ECO:0007669"/>
    <property type="project" value="UniProtKB-KW"/>
</dbReference>
<evidence type="ECO:0000313" key="13">
    <source>
        <dbReference type="EMBL" id="BAP58275.1"/>
    </source>
</evidence>
<dbReference type="CDD" id="cd14858">
    <property type="entry name" value="TrmE_N"/>
    <property type="match status" value="1"/>
</dbReference>
<dbReference type="GO" id="GO:0003924">
    <property type="term" value="F:GTPase activity"/>
    <property type="evidence" value="ECO:0007669"/>
    <property type="project" value="UniProtKB-UniRule"/>
</dbReference>
<dbReference type="OrthoDB" id="9805918at2"/>
<dbReference type="InterPro" id="IPR004520">
    <property type="entry name" value="GTPase_MnmE"/>
</dbReference>
<feature type="binding site" evidence="10">
    <location>
        <begin position="228"/>
        <end position="233"/>
    </location>
    <ligand>
        <name>GTP</name>
        <dbReference type="ChEBI" id="CHEBI:37565"/>
    </ligand>
</feature>
<comment type="similarity">
    <text evidence="1 10 11">Belongs to the TRAFAC class TrmE-Era-EngA-EngB-Septin-like GTPase superfamily. TrmE GTPase family.</text>
</comment>
<dbReference type="InterPro" id="IPR018948">
    <property type="entry name" value="GTP-bd_TrmE_N"/>
</dbReference>
<evidence type="ECO:0000256" key="9">
    <source>
        <dbReference type="ARBA" id="ARBA00023134"/>
    </source>
</evidence>
<dbReference type="CDD" id="cd04164">
    <property type="entry name" value="trmE"/>
    <property type="match status" value="1"/>
</dbReference>
<dbReference type="HAMAP" id="MF_00379">
    <property type="entry name" value="GTPase_MnmE"/>
    <property type="match status" value="1"/>
</dbReference>
<dbReference type="NCBIfam" id="TIGR00231">
    <property type="entry name" value="small_GTP"/>
    <property type="match status" value="1"/>
</dbReference>
<dbReference type="SUPFAM" id="SSF52540">
    <property type="entry name" value="P-loop containing nucleoside triphosphate hydrolases"/>
    <property type="match status" value="1"/>
</dbReference>
<feature type="binding site" evidence="10">
    <location>
        <begin position="272"/>
        <end position="275"/>
    </location>
    <ligand>
        <name>GTP</name>
        <dbReference type="ChEBI" id="CHEBI:37565"/>
    </ligand>
</feature>
<feature type="binding site" evidence="10">
    <location>
        <position position="82"/>
    </location>
    <ligand>
        <name>(6S)-5-formyl-5,6,7,8-tetrahydrofolate</name>
        <dbReference type="ChEBI" id="CHEBI:57457"/>
    </ligand>
</feature>
<evidence type="ECO:0000256" key="8">
    <source>
        <dbReference type="ARBA" id="ARBA00022958"/>
    </source>
</evidence>
<accession>A0A090AR80</accession>
<evidence type="ECO:0000313" key="14">
    <source>
        <dbReference type="Proteomes" id="UP000031627"/>
    </source>
</evidence>
<feature type="binding site" evidence="10">
    <location>
        <position position="253"/>
    </location>
    <ligand>
        <name>Mg(2+)</name>
        <dbReference type="ChEBI" id="CHEBI:18420"/>
    </ligand>
</feature>
<dbReference type="InterPro" id="IPR027368">
    <property type="entry name" value="MnmE_dom2"/>
</dbReference>
<dbReference type="Gene3D" id="1.20.120.430">
    <property type="entry name" value="tRNA modification GTPase MnmE domain 2"/>
    <property type="match status" value="1"/>
</dbReference>
<dbReference type="KEGG" id="sbw:TGUWTKB_0120"/>
<feature type="binding site" evidence="10">
    <location>
        <position position="25"/>
    </location>
    <ligand>
        <name>(6S)-5-formyl-5,6,7,8-tetrahydrofolate</name>
        <dbReference type="ChEBI" id="CHEBI:57457"/>
    </ligand>
</feature>
<dbReference type="Proteomes" id="UP000031627">
    <property type="component" value="Chromosome"/>
</dbReference>
<feature type="binding site" evidence="10">
    <location>
        <begin position="247"/>
        <end position="253"/>
    </location>
    <ligand>
        <name>GTP</name>
        <dbReference type="ChEBI" id="CHEBI:37565"/>
    </ligand>
</feature>
<name>A0A090AR80_9ENTR</name>
<dbReference type="AlphaFoldDB" id="A0A090AR80"/>
<dbReference type="FunFam" id="3.30.1360.120:FF:000001">
    <property type="entry name" value="tRNA modification GTPase MnmE"/>
    <property type="match status" value="1"/>
</dbReference>
<dbReference type="InterPro" id="IPR027266">
    <property type="entry name" value="TrmE/GcvT-like"/>
</dbReference>
<dbReference type="NCBIfam" id="TIGR00450">
    <property type="entry name" value="mnmE_trmE_thdF"/>
    <property type="match status" value="1"/>
</dbReference>
<keyword evidence="7 10" id="KW-0460">Magnesium</keyword>
<dbReference type="Pfam" id="PF01926">
    <property type="entry name" value="MMR_HSR1"/>
    <property type="match status" value="1"/>
</dbReference>
<feature type="binding site" evidence="10">
    <location>
        <position position="232"/>
    </location>
    <ligand>
        <name>Mg(2+)</name>
        <dbReference type="ChEBI" id="CHEBI:18420"/>
    </ligand>
</feature>
<keyword evidence="9 10" id="KW-0342">GTP-binding</keyword>
<evidence type="ECO:0000256" key="7">
    <source>
        <dbReference type="ARBA" id="ARBA00022842"/>
    </source>
</evidence>
<dbReference type="InterPro" id="IPR005225">
    <property type="entry name" value="Small_GTP-bd"/>
</dbReference>
<keyword evidence="2 10" id="KW-0963">Cytoplasm</keyword>
<evidence type="ECO:0000256" key="2">
    <source>
        <dbReference type="ARBA" id="ARBA00022490"/>
    </source>
</evidence>
<dbReference type="Gene3D" id="3.40.50.300">
    <property type="entry name" value="P-loop containing nucleotide triphosphate hydrolases"/>
    <property type="match status" value="1"/>
</dbReference>
<dbReference type="NCBIfam" id="NF003661">
    <property type="entry name" value="PRK05291.1-3"/>
    <property type="match status" value="1"/>
</dbReference>
<evidence type="ECO:0000259" key="12">
    <source>
        <dbReference type="PROSITE" id="PS51709"/>
    </source>
</evidence>
<dbReference type="InterPro" id="IPR025867">
    <property type="entry name" value="MnmE_helical"/>
</dbReference>
<dbReference type="HOGENOM" id="CLU_019624_4_1_6"/>
<dbReference type="GO" id="GO:0030488">
    <property type="term" value="P:tRNA methylation"/>
    <property type="evidence" value="ECO:0007669"/>
    <property type="project" value="TreeGrafter"/>
</dbReference>
<comment type="function">
    <text evidence="10">Exhibits a very high intrinsic GTPase hydrolysis rate. Involved in the addition of a carboxymethylaminomethyl (cmnm) group at the wobble position (U34) of certain tRNAs, forming tRNA-cmnm(5)s(2)U34.</text>
</comment>
<keyword evidence="14" id="KW-1185">Reference proteome</keyword>
<dbReference type="RefSeq" id="WP_041062259.1">
    <property type="nucleotide sequence ID" value="NZ_AP014521.1"/>
</dbReference>
<protein>
    <recommendedName>
        <fullName evidence="10">tRNA modification GTPase MnmE</fullName>
        <ecNumber evidence="10">3.6.-.-</ecNumber>
    </recommendedName>
</protein>
<keyword evidence="5 10" id="KW-0547">Nucleotide-binding</keyword>
<dbReference type="InterPro" id="IPR031168">
    <property type="entry name" value="G_TrmE"/>
</dbReference>
<evidence type="ECO:0000256" key="1">
    <source>
        <dbReference type="ARBA" id="ARBA00011043"/>
    </source>
</evidence>
<feature type="binding site" evidence="10">
    <location>
        <position position="247"/>
    </location>
    <ligand>
        <name>K(+)</name>
        <dbReference type="ChEBI" id="CHEBI:29103"/>
    </ligand>
</feature>
<dbReference type="GO" id="GO:0005829">
    <property type="term" value="C:cytosol"/>
    <property type="evidence" value="ECO:0007669"/>
    <property type="project" value="TreeGrafter"/>
</dbReference>
<comment type="caution">
    <text evidence="10">Lacks conserved residue(s) required for the propagation of feature annotation.</text>
</comment>
<feature type="domain" description="TrmE-type G" evidence="12">
    <location>
        <begin position="218"/>
        <end position="380"/>
    </location>
</feature>
<proteinExistence type="inferred from homology"/>
<dbReference type="PANTHER" id="PTHR42714:SF2">
    <property type="entry name" value="TRNA MODIFICATION GTPASE GTPBP3, MITOCHONDRIAL"/>
    <property type="match status" value="1"/>
</dbReference>
<feature type="binding site" evidence="10">
    <location>
        <position position="228"/>
    </location>
    <ligand>
        <name>K(+)</name>
        <dbReference type="ChEBI" id="CHEBI:29103"/>
    </ligand>
</feature>
<gene>
    <name evidence="10" type="primary">mnmE</name>
    <name evidence="10 13" type="synonym">trmE</name>
    <name evidence="13" type="ORF">TGUWTKB_0120</name>
</gene>
<keyword evidence="4 10" id="KW-0479">Metal-binding</keyword>
<evidence type="ECO:0000256" key="3">
    <source>
        <dbReference type="ARBA" id="ARBA00022694"/>
    </source>
</evidence>
<dbReference type="Pfam" id="PF10396">
    <property type="entry name" value="TrmE_N"/>
    <property type="match status" value="1"/>
</dbReference>
<reference evidence="13 14" key="2">
    <citation type="journal article" date="2014" name="Curr. Biol.">
        <title>Symbiont-Supplemented Maternal Investment Underpinning Host's Ecological Adaptation.</title>
        <authorList>
            <person name="Kaiwa N."/>
            <person name="Hosokawa T."/>
            <person name="Nikoh N."/>
            <person name="Tanahashi M."/>
            <person name="Moriyama M."/>
            <person name="Meng X.Y."/>
            <person name="Maeda T."/>
            <person name="Yamaguchi K."/>
            <person name="Shigenobu S."/>
            <person name="Ito M."/>
            <person name="Fukatsu T."/>
        </authorList>
    </citation>
    <scope>NUCLEOTIDE SEQUENCE [LARGE SCALE GENOMIC DNA]</scope>
    <source>
        <strain evidence="13 14">UwTKB</strain>
    </source>
</reference>